<keyword evidence="3" id="KW-1185">Reference proteome</keyword>
<dbReference type="Proteomes" id="UP000316008">
    <property type="component" value="Unassembled WGS sequence"/>
</dbReference>
<proteinExistence type="predicted"/>
<name>A0A556N3J5_9FLAO</name>
<evidence type="ECO:0000256" key="1">
    <source>
        <dbReference type="SAM" id="MobiDB-lite"/>
    </source>
</evidence>
<dbReference type="AlphaFoldDB" id="A0A556N3J5"/>
<comment type="caution">
    <text evidence="2">The sequence shown here is derived from an EMBL/GenBank/DDBJ whole genome shotgun (WGS) entry which is preliminary data.</text>
</comment>
<accession>A0A556N3J5</accession>
<sequence length="66" mass="7093">MKRKLSGKHVKPSGLNLQSSGTKRKPSEINPEVSGQVIQSSGTGRKSSGFNLQSNLLGVQPEKFNL</sequence>
<feature type="compositionally biased region" description="Polar residues" evidence="1">
    <location>
        <begin position="36"/>
        <end position="57"/>
    </location>
</feature>
<evidence type="ECO:0000313" key="3">
    <source>
        <dbReference type="Proteomes" id="UP000316008"/>
    </source>
</evidence>
<protein>
    <submittedName>
        <fullName evidence="2">Uncharacterized protein</fullName>
    </submittedName>
</protein>
<reference evidence="2 3" key="1">
    <citation type="submission" date="2019-07" db="EMBL/GenBank/DDBJ databases">
        <authorList>
            <person name="Huq M.A."/>
        </authorList>
    </citation>
    <scope>NUCLEOTIDE SEQUENCE [LARGE SCALE GENOMIC DNA]</scope>
    <source>
        <strain evidence="2 3">MAH-3</strain>
    </source>
</reference>
<evidence type="ECO:0000313" key="2">
    <source>
        <dbReference type="EMBL" id="TSJ46639.1"/>
    </source>
</evidence>
<dbReference type="EMBL" id="VLPL01000002">
    <property type="protein sequence ID" value="TSJ46639.1"/>
    <property type="molecule type" value="Genomic_DNA"/>
</dbReference>
<dbReference type="RefSeq" id="WP_144332176.1">
    <property type="nucleotide sequence ID" value="NZ_VLPL01000002.1"/>
</dbReference>
<gene>
    <name evidence="2" type="ORF">FO442_05630</name>
</gene>
<feature type="compositionally biased region" description="Basic residues" evidence="1">
    <location>
        <begin position="1"/>
        <end position="11"/>
    </location>
</feature>
<feature type="region of interest" description="Disordered" evidence="1">
    <location>
        <begin position="1"/>
        <end position="66"/>
    </location>
</feature>
<organism evidence="2 3">
    <name type="scientific">Fluviicola chungangensis</name>
    <dbReference type="NCBI Taxonomy" id="2597671"/>
    <lineage>
        <taxon>Bacteria</taxon>
        <taxon>Pseudomonadati</taxon>
        <taxon>Bacteroidota</taxon>
        <taxon>Flavobacteriia</taxon>
        <taxon>Flavobacteriales</taxon>
        <taxon>Crocinitomicaceae</taxon>
        <taxon>Fluviicola</taxon>
    </lineage>
</organism>